<feature type="domain" description="K Homology" evidence="3">
    <location>
        <begin position="143"/>
        <end position="239"/>
    </location>
</feature>
<protein>
    <submittedName>
        <fullName evidence="5">KH domain-containing protein At1g09660/At1g09670</fullName>
    </submittedName>
</protein>
<dbReference type="OrthoDB" id="6777263at2759"/>
<dbReference type="InterPro" id="IPR032377">
    <property type="entry name" value="STAR_dimer"/>
</dbReference>
<dbReference type="GO" id="GO:0005634">
    <property type="term" value="C:nucleus"/>
    <property type="evidence" value="ECO:0007669"/>
    <property type="project" value="TreeGrafter"/>
</dbReference>
<dbReference type="InterPro" id="IPR036612">
    <property type="entry name" value="KH_dom_type_1_sf"/>
</dbReference>
<reference evidence="5" key="1">
    <citation type="submission" date="2025-08" db="UniProtKB">
        <authorList>
            <consortium name="RefSeq"/>
        </authorList>
    </citation>
    <scope>IDENTIFICATION</scope>
</reference>
<evidence type="ECO:0000256" key="1">
    <source>
        <dbReference type="ARBA" id="ARBA00022884"/>
    </source>
</evidence>
<dbReference type="Gene3D" id="3.30.1370.10">
    <property type="entry name" value="K Homology domain, type 1"/>
    <property type="match status" value="1"/>
</dbReference>
<dbReference type="PANTHER" id="PTHR11208:SF109">
    <property type="entry name" value="OS01G0886300 PROTEIN"/>
    <property type="match status" value="1"/>
</dbReference>
<dbReference type="Proteomes" id="UP000504607">
    <property type="component" value="Chromosome 2"/>
</dbReference>
<gene>
    <name evidence="5" type="primary">LOC105034573</name>
</gene>
<feature type="compositionally biased region" description="Polar residues" evidence="2">
    <location>
        <begin position="274"/>
        <end position="285"/>
    </location>
</feature>
<dbReference type="Pfam" id="PF16544">
    <property type="entry name" value="STAR_dimer"/>
    <property type="match status" value="1"/>
</dbReference>
<dbReference type="Pfam" id="PF22675">
    <property type="entry name" value="KH-I_KHDC4-BBP"/>
    <property type="match status" value="1"/>
</dbReference>
<dbReference type="RefSeq" id="XP_010908089.1">
    <property type="nucleotide sequence ID" value="XM_010909787.3"/>
</dbReference>
<evidence type="ECO:0000313" key="5">
    <source>
        <dbReference type="RefSeq" id="XP_010908089.1"/>
    </source>
</evidence>
<keyword evidence="4" id="KW-1185">Reference proteome</keyword>
<accession>A0A6I9QGA3</accession>
<dbReference type="InterPro" id="IPR004087">
    <property type="entry name" value="KH_dom"/>
</dbReference>
<evidence type="ECO:0000256" key="2">
    <source>
        <dbReference type="SAM" id="MobiDB-lite"/>
    </source>
</evidence>
<dbReference type="GO" id="GO:0048024">
    <property type="term" value="P:regulation of mRNA splicing, via spliceosome"/>
    <property type="evidence" value="ECO:0007669"/>
    <property type="project" value="TreeGrafter"/>
</dbReference>
<dbReference type="InParanoid" id="A0A6I9QGA3"/>
<sequence length="293" mass="32804">MDERILLGSYFQYSPSGVPSSPHHSMRSPASSDRERYLTELLAERQKLVAFAQVLPFCSRLLDQEIIRASGLAPNQRFVDPERIEHGNPLRLTRHPSNGGPMDLEGWSGMQTEDNGHFQRMGPLQASPVGWNGASGVATSPIVKKVIRLDVPIDKFPNYNFVGRLLGPRGNSLKRVENSTHCRVYIRGRGSVKDSAKEEKLRDKPGYEHLNEPLHVLVEAEFPADIINARLNQAVAILEDLLKPVDESMDYYKKQQLRELAILNGTLRDESPHMSPSASPFNSTGMKRAKTGR</sequence>
<dbReference type="InterPro" id="IPR055256">
    <property type="entry name" value="KH_1_KHDC4/BBP-like"/>
</dbReference>
<proteinExistence type="predicted"/>
<dbReference type="GeneID" id="105034573"/>
<dbReference type="FunCoup" id="A0A6I9QGA3">
    <property type="interactions" value="1612"/>
</dbReference>
<dbReference type="SMART" id="SM00322">
    <property type="entry name" value="KH"/>
    <property type="match status" value="1"/>
</dbReference>
<name>A0A6I9QGA3_ELAGV</name>
<organism evidence="4 5">
    <name type="scientific">Elaeis guineensis var. tenera</name>
    <name type="common">Oil palm</name>
    <dbReference type="NCBI Taxonomy" id="51953"/>
    <lineage>
        <taxon>Eukaryota</taxon>
        <taxon>Viridiplantae</taxon>
        <taxon>Streptophyta</taxon>
        <taxon>Embryophyta</taxon>
        <taxon>Tracheophyta</taxon>
        <taxon>Spermatophyta</taxon>
        <taxon>Magnoliopsida</taxon>
        <taxon>Liliopsida</taxon>
        <taxon>Arecaceae</taxon>
        <taxon>Arecoideae</taxon>
        <taxon>Cocoseae</taxon>
        <taxon>Elaeidinae</taxon>
        <taxon>Elaeis</taxon>
    </lineage>
</organism>
<dbReference type="AlphaFoldDB" id="A0A6I9QGA3"/>
<evidence type="ECO:0000259" key="3">
    <source>
        <dbReference type="SMART" id="SM00322"/>
    </source>
</evidence>
<dbReference type="GO" id="GO:0003729">
    <property type="term" value="F:mRNA binding"/>
    <property type="evidence" value="ECO:0007669"/>
    <property type="project" value="TreeGrafter"/>
</dbReference>
<dbReference type="SUPFAM" id="SSF54791">
    <property type="entry name" value="Eukaryotic type KH-domain (KH-domain type I)"/>
    <property type="match status" value="1"/>
</dbReference>
<dbReference type="InterPro" id="IPR045071">
    <property type="entry name" value="BBP-like"/>
</dbReference>
<dbReference type="KEGG" id="egu:105034573"/>
<feature type="region of interest" description="Disordered" evidence="2">
    <location>
        <begin position="268"/>
        <end position="293"/>
    </location>
</feature>
<dbReference type="PANTHER" id="PTHR11208">
    <property type="entry name" value="RNA-BINDING PROTEIN RELATED"/>
    <property type="match status" value="1"/>
</dbReference>
<keyword evidence="1" id="KW-0694">RNA-binding</keyword>
<evidence type="ECO:0000313" key="4">
    <source>
        <dbReference type="Proteomes" id="UP000504607"/>
    </source>
</evidence>